<dbReference type="CDD" id="cd16380">
    <property type="entry name" value="YitT_C"/>
    <property type="match status" value="1"/>
</dbReference>
<evidence type="ECO:0000256" key="5">
    <source>
        <dbReference type="ARBA" id="ARBA00023136"/>
    </source>
</evidence>
<evidence type="ECO:0000256" key="6">
    <source>
        <dbReference type="SAM" id="Phobius"/>
    </source>
</evidence>
<dbReference type="EMBL" id="ACKU01000012">
    <property type="protein sequence ID" value="EER74886.1"/>
    <property type="molecule type" value="Genomic_DNA"/>
</dbReference>
<comment type="caution">
    <text evidence="8">The sequence shown here is derived from an EMBL/GenBank/DDBJ whole genome shotgun (WGS) entry which is preliminary data.</text>
</comment>
<accession>C5RA32</accession>
<keyword evidence="4 6" id="KW-1133">Transmembrane helix</keyword>
<feature type="domain" description="DUF2179" evidence="7">
    <location>
        <begin position="272"/>
        <end position="327"/>
    </location>
</feature>
<dbReference type="Gene3D" id="3.30.70.120">
    <property type="match status" value="1"/>
</dbReference>
<dbReference type="Pfam" id="PF10035">
    <property type="entry name" value="DUF2179"/>
    <property type="match status" value="1"/>
</dbReference>
<evidence type="ECO:0000256" key="2">
    <source>
        <dbReference type="ARBA" id="ARBA00022475"/>
    </source>
</evidence>
<dbReference type="InterPro" id="IPR015867">
    <property type="entry name" value="N-reg_PII/ATP_PRibTrfase_C"/>
</dbReference>
<dbReference type="InterPro" id="IPR003740">
    <property type="entry name" value="YitT"/>
</dbReference>
<dbReference type="InterPro" id="IPR051461">
    <property type="entry name" value="UPF0750_membrane"/>
</dbReference>
<evidence type="ECO:0000256" key="4">
    <source>
        <dbReference type="ARBA" id="ARBA00022989"/>
    </source>
</evidence>
<proteinExistence type="predicted"/>
<comment type="subcellular location">
    <subcellularLocation>
        <location evidence="1">Cell membrane</location>
        <topology evidence="1">Multi-pass membrane protein</topology>
    </subcellularLocation>
</comment>
<keyword evidence="2" id="KW-1003">Cell membrane</keyword>
<gene>
    <name evidence="8" type="ORF">HMPREF0877_0827</name>
</gene>
<name>C5RA32_WEIPA</name>
<dbReference type="PANTHER" id="PTHR33545">
    <property type="entry name" value="UPF0750 MEMBRANE PROTEIN YITT-RELATED"/>
    <property type="match status" value="1"/>
</dbReference>
<dbReference type="PANTHER" id="PTHR33545:SF5">
    <property type="entry name" value="UPF0750 MEMBRANE PROTEIN YITT"/>
    <property type="match status" value="1"/>
</dbReference>
<protein>
    <recommendedName>
        <fullName evidence="7">DUF2179 domain-containing protein</fullName>
    </recommendedName>
</protein>
<evidence type="ECO:0000259" key="7">
    <source>
        <dbReference type="Pfam" id="PF10035"/>
    </source>
</evidence>
<evidence type="ECO:0000256" key="1">
    <source>
        <dbReference type="ARBA" id="ARBA00004651"/>
    </source>
</evidence>
<dbReference type="HOGENOM" id="CLU_063199_1_0_9"/>
<sequence length="334" mass="37677">MIGCLKVQTILTNIFNYLDKFTAHDKIINRLIAPYYERTGKMEQLEQYFNHHQYSSRFGSAMVYALASAVALNFFWTPGHIYSSGFTGLAQLLNTLILRLIGVQVPVGIWLILLNLPLFILAYRKIGKRFAFFTGVAILLAAMAMNWIKQPTHLWTDDPLAMAIFGGAVNGFGTGFALRNGLSTGGLDIIGILIRRKTGAKMGAVNLTFNFFILVASGIMFGIQYALFTAIGLVVNARVIDLVYTRQQKMQVMIVTEEPEKVIAEIQEGLRRGITIVHHAEGGYNHHKKEILFTVISMYEQFELHEAIYRVDPTAWASLWRIDRIFGGFYEPKL</sequence>
<dbReference type="PIRSF" id="PIRSF006483">
    <property type="entry name" value="Membrane_protein_YitT"/>
    <property type="match status" value="1"/>
</dbReference>
<keyword evidence="5 6" id="KW-0472">Membrane</keyword>
<dbReference type="Pfam" id="PF02588">
    <property type="entry name" value="YitT_membrane"/>
    <property type="match status" value="1"/>
</dbReference>
<dbReference type="STRING" id="585506.HMPREF0877_0827"/>
<feature type="transmembrane region" description="Helical" evidence="6">
    <location>
        <begin position="199"/>
        <end position="219"/>
    </location>
</feature>
<evidence type="ECO:0000313" key="9">
    <source>
        <dbReference type="Proteomes" id="UP000004528"/>
    </source>
</evidence>
<dbReference type="Proteomes" id="UP000004528">
    <property type="component" value="Unassembled WGS sequence"/>
</dbReference>
<reference evidence="8 9" key="1">
    <citation type="submission" date="2009-04" db="EMBL/GenBank/DDBJ databases">
        <authorList>
            <person name="Qin X."/>
            <person name="Bachman B."/>
            <person name="Battles P."/>
            <person name="Bell A."/>
            <person name="Bess C."/>
            <person name="Bickham C."/>
            <person name="Chaboub L."/>
            <person name="Chen D."/>
            <person name="Coyle M."/>
            <person name="Deiros D.R."/>
            <person name="Dinh H."/>
            <person name="Forbes L."/>
            <person name="Fowler G."/>
            <person name="Francisco L."/>
            <person name="Fu Q."/>
            <person name="Gubbala S."/>
            <person name="Hale W."/>
            <person name="Han Y."/>
            <person name="Hemphill L."/>
            <person name="Highlander S.K."/>
            <person name="Hirani K."/>
            <person name="Hogues M."/>
            <person name="Jackson L."/>
            <person name="Jakkamsetti A."/>
            <person name="Javaid M."/>
            <person name="Jiang H."/>
            <person name="Korchina V."/>
            <person name="Kovar C."/>
            <person name="Lara F."/>
            <person name="Lee S."/>
            <person name="Mata R."/>
            <person name="Mathew T."/>
            <person name="Moen C."/>
            <person name="Morales K."/>
            <person name="Munidasa M."/>
            <person name="Nazareth L."/>
            <person name="Ngo R."/>
            <person name="Nguyen L."/>
            <person name="Okwuonu G."/>
            <person name="Ongeri F."/>
            <person name="Patil S."/>
            <person name="Petrosino J."/>
            <person name="Pham C."/>
            <person name="Pham P."/>
            <person name="Pu L.-L."/>
            <person name="Puazo M."/>
            <person name="Raj R."/>
            <person name="Reid J."/>
            <person name="Rouhana J."/>
            <person name="Saada N."/>
            <person name="Shang Y."/>
            <person name="Simmons D."/>
            <person name="Thornton R."/>
            <person name="Warren J."/>
            <person name="Weissenberger G."/>
            <person name="Zhang J."/>
            <person name="Zhang L."/>
            <person name="Zhou C."/>
            <person name="Zhu D."/>
            <person name="Muzny D."/>
            <person name="Worley K."/>
            <person name="Gibbs R."/>
        </authorList>
    </citation>
    <scope>NUCLEOTIDE SEQUENCE [LARGE SCALE GENOMIC DNA]</scope>
    <source>
        <strain evidence="8 9">ATCC 33313</strain>
    </source>
</reference>
<keyword evidence="9" id="KW-1185">Reference proteome</keyword>
<feature type="transmembrane region" description="Helical" evidence="6">
    <location>
        <begin position="58"/>
        <end position="76"/>
    </location>
</feature>
<keyword evidence="3 6" id="KW-0812">Transmembrane</keyword>
<evidence type="ECO:0000313" key="8">
    <source>
        <dbReference type="EMBL" id="EER74886.1"/>
    </source>
</evidence>
<feature type="transmembrane region" description="Helical" evidence="6">
    <location>
        <begin position="130"/>
        <end position="148"/>
    </location>
</feature>
<feature type="transmembrane region" description="Helical" evidence="6">
    <location>
        <begin position="160"/>
        <end position="178"/>
    </location>
</feature>
<dbReference type="eggNOG" id="COG1284">
    <property type="taxonomic scope" value="Bacteria"/>
</dbReference>
<dbReference type="AlphaFoldDB" id="C5RA32"/>
<organism evidence="8 9">
    <name type="scientific">Weissella paramesenteroides ATCC 33313</name>
    <dbReference type="NCBI Taxonomy" id="585506"/>
    <lineage>
        <taxon>Bacteria</taxon>
        <taxon>Bacillati</taxon>
        <taxon>Bacillota</taxon>
        <taxon>Bacilli</taxon>
        <taxon>Lactobacillales</taxon>
        <taxon>Lactobacillaceae</taxon>
        <taxon>Weissella</taxon>
    </lineage>
</organism>
<dbReference type="InterPro" id="IPR019264">
    <property type="entry name" value="DUF2179"/>
</dbReference>
<feature type="transmembrane region" description="Helical" evidence="6">
    <location>
        <begin position="96"/>
        <end position="123"/>
    </location>
</feature>
<evidence type="ECO:0000256" key="3">
    <source>
        <dbReference type="ARBA" id="ARBA00022692"/>
    </source>
</evidence>
<dbReference type="GO" id="GO:0005886">
    <property type="term" value="C:plasma membrane"/>
    <property type="evidence" value="ECO:0007669"/>
    <property type="project" value="UniProtKB-SubCell"/>
</dbReference>